<evidence type="ECO:0000313" key="2">
    <source>
        <dbReference type="Proteomes" id="UP000509704"/>
    </source>
</evidence>
<dbReference type="EMBL" id="CP058606">
    <property type="protein sequence ID" value="QLG71765.1"/>
    <property type="molecule type" value="Genomic_DNA"/>
</dbReference>
<sequence>MSKHHIAVSSQHYVPQQSHIMSDTFTATAYAPSSCLFERGSAETLGCSEHNLPSFHYDGNGQSACYDMDEEQDQMVDLSTGSLVPVNLRSWNLMAEVVQKLRDL</sequence>
<gene>
    <name evidence="1" type="ORF">HG535_0C01140</name>
</gene>
<dbReference type="AlphaFoldDB" id="A0A7H9AZB7"/>
<keyword evidence="2" id="KW-1185">Reference proteome</keyword>
<organism evidence="1 2">
    <name type="scientific">Zygotorulaspora mrakii</name>
    <name type="common">Zygosaccharomyces mrakii</name>
    <dbReference type="NCBI Taxonomy" id="42260"/>
    <lineage>
        <taxon>Eukaryota</taxon>
        <taxon>Fungi</taxon>
        <taxon>Dikarya</taxon>
        <taxon>Ascomycota</taxon>
        <taxon>Saccharomycotina</taxon>
        <taxon>Saccharomycetes</taxon>
        <taxon>Saccharomycetales</taxon>
        <taxon>Saccharomycetaceae</taxon>
        <taxon>Zygotorulaspora</taxon>
    </lineage>
</organism>
<dbReference type="RefSeq" id="XP_037143493.1">
    <property type="nucleotide sequence ID" value="XM_037287598.1"/>
</dbReference>
<proteinExistence type="predicted"/>
<reference evidence="1 2" key="1">
    <citation type="submission" date="2020-07" db="EMBL/GenBank/DDBJ databases">
        <title>The yeast mating-type switching endonuclease HO is a domesticated member of an unorthodox homing genetic element family.</title>
        <authorList>
            <person name="Coughlan A.Y."/>
            <person name="Lombardi L."/>
            <person name="Braun-Galleani S."/>
            <person name="Martos A.R."/>
            <person name="Galeote V."/>
            <person name="Bigey F."/>
            <person name="Dequin S."/>
            <person name="Byrne K.P."/>
            <person name="Wolfe K.H."/>
        </authorList>
    </citation>
    <scope>NUCLEOTIDE SEQUENCE [LARGE SCALE GENOMIC DNA]</scope>
    <source>
        <strain evidence="1 2">NRRL Y-6702</strain>
    </source>
</reference>
<accession>A0A7H9AZB7</accession>
<dbReference type="GeneID" id="59235461"/>
<dbReference type="Proteomes" id="UP000509704">
    <property type="component" value="Chromosome 3"/>
</dbReference>
<dbReference type="OrthoDB" id="4069861at2759"/>
<evidence type="ECO:0000313" key="1">
    <source>
        <dbReference type="EMBL" id="QLG71765.1"/>
    </source>
</evidence>
<name>A0A7H9AZB7_ZYGMR</name>
<protein>
    <submittedName>
        <fullName evidence="1">Uncharacterized protein</fullName>
    </submittedName>
</protein>
<dbReference type="KEGG" id="zmk:HG535_0C01140"/>